<evidence type="ECO:0000313" key="5">
    <source>
        <dbReference type="Proteomes" id="UP000321577"/>
    </source>
</evidence>
<comment type="caution">
    <text evidence="4">The sequence shown here is derived from an EMBL/GenBank/DDBJ whole genome shotgun (WGS) entry which is preliminary data.</text>
</comment>
<sequence>MQQVQQMQSQMKKSQAELSTKNFEASVAGGKVVVTANGHGDIQAVKIAKEVVDPEDVDLLQDLVLSAIQQVQKRVKDSQAEEMGKLTGGLGLPPGMGF</sequence>
<evidence type="ECO:0000313" key="4">
    <source>
        <dbReference type="EMBL" id="GEP46281.1"/>
    </source>
</evidence>
<gene>
    <name evidence="4" type="ORF">BGE01nite_55720</name>
</gene>
<comment type="subunit">
    <text evidence="2">Homodimer.</text>
</comment>
<dbReference type="NCBIfam" id="TIGR00103">
    <property type="entry name" value="DNA_YbaB_EbfC"/>
    <property type="match status" value="1"/>
</dbReference>
<dbReference type="EMBL" id="BKAG01000081">
    <property type="protein sequence ID" value="GEP46281.1"/>
    <property type="molecule type" value="Genomic_DNA"/>
</dbReference>
<evidence type="ECO:0000256" key="1">
    <source>
        <dbReference type="ARBA" id="ARBA00023125"/>
    </source>
</evidence>
<organism evidence="4 5">
    <name type="scientific">Brevifollis gellanilyticus</name>
    <dbReference type="NCBI Taxonomy" id="748831"/>
    <lineage>
        <taxon>Bacteria</taxon>
        <taxon>Pseudomonadati</taxon>
        <taxon>Verrucomicrobiota</taxon>
        <taxon>Verrucomicrobiia</taxon>
        <taxon>Verrucomicrobiales</taxon>
        <taxon>Verrucomicrobiaceae</taxon>
    </lineage>
</organism>
<dbReference type="InterPro" id="IPR004401">
    <property type="entry name" value="YbaB/EbfC"/>
</dbReference>
<dbReference type="InterPro" id="IPR036894">
    <property type="entry name" value="YbaB-like_sf"/>
</dbReference>
<dbReference type="Gene3D" id="3.30.1310.10">
    <property type="entry name" value="Nucleoid-associated protein YbaB-like domain"/>
    <property type="match status" value="1"/>
</dbReference>
<evidence type="ECO:0000256" key="3">
    <source>
        <dbReference type="SAM" id="MobiDB-lite"/>
    </source>
</evidence>
<dbReference type="GO" id="GO:0005829">
    <property type="term" value="C:cytosol"/>
    <property type="evidence" value="ECO:0007669"/>
    <property type="project" value="TreeGrafter"/>
</dbReference>
<feature type="region of interest" description="Disordered" evidence="3">
    <location>
        <begin position="76"/>
        <end position="98"/>
    </location>
</feature>
<proteinExistence type="inferred from homology"/>
<protein>
    <recommendedName>
        <fullName evidence="2">Nucleoid-associated protein BGE01nite_55720</fullName>
    </recommendedName>
</protein>
<keyword evidence="5" id="KW-1185">Reference proteome</keyword>
<keyword evidence="2" id="KW-0963">Cytoplasm</keyword>
<comment type="similarity">
    <text evidence="2">Belongs to the YbaB/EbfC family.</text>
</comment>
<dbReference type="AlphaFoldDB" id="A0A512MJ16"/>
<keyword evidence="1 2" id="KW-0238">DNA-binding</keyword>
<feature type="region of interest" description="Disordered" evidence="3">
    <location>
        <begin position="1"/>
        <end position="20"/>
    </location>
</feature>
<evidence type="ECO:0000256" key="2">
    <source>
        <dbReference type="HAMAP-Rule" id="MF_00274"/>
    </source>
</evidence>
<reference evidence="4 5" key="1">
    <citation type="submission" date="2019-07" db="EMBL/GenBank/DDBJ databases">
        <title>Whole genome shotgun sequence of Brevifollis gellanilyticus NBRC 108608.</title>
        <authorList>
            <person name="Hosoyama A."/>
            <person name="Uohara A."/>
            <person name="Ohji S."/>
            <person name="Ichikawa N."/>
        </authorList>
    </citation>
    <scope>NUCLEOTIDE SEQUENCE [LARGE SCALE GENOMIC DNA]</scope>
    <source>
        <strain evidence="4 5">NBRC 108608</strain>
    </source>
</reference>
<name>A0A512MJ16_9BACT</name>
<dbReference type="GO" id="GO:0043590">
    <property type="term" value="C:bacterial nucleoid"/>
    <property type="evidence" value="ECO:0007669"/>
    <property type="project" value="UniProtKB-UniRule"/>
</dbReference>
<dbReference type="PANTHER" id="PTHR33449:SF1">
    <property type="entry name" value="NUCLEOID-ASSOCIATED PROTEIN YBAB"/>
    <property type="match status" value="1"/>
</dbReference>
<dbReference type="SUPFAM" id="SSF82607">
    <property type="entry name" value="YbaB-like"/>
    <property type="match status" value="1"/>
</dbReference>
<dbReference type="Proteomes" id="UP000321577">
    <property type="component" value="Unassembled WGS sequence"/>
</dbReference>
<dbReference type="PIRSF" id="PIRSF004555">
    <property type="entry name" value="UCP004555"/>
    <property type="match status" value="1"/>
</dbReference>
<comment type="subcellular location">
    <subcellularLocation>
        <location evidence="2">Cytoplasm</location>
        <location evidence="2">Nucleoid</location>
    </subcellularLocation>
</comment>
<dbReference type="PANTHER" id="PTHR33449">
    <property type="entry name" value="NUCLEOID-ASSOCIATED PROTEIN YBAB"/>
    <property type="match status" value="1"/>
</dbReference>
<dbReference type="HAMAP" id="MF_00274">
    <property type="entry name" value="DNA_YbaB_EbfC"/>
    <property type="match status" value="1"/>
</dbReference>
<feature type="compositionally biased region" description="Low complexity" evidence="3">
    <location>
        <begin position="1"/>
        <end position="13"/>
    </location>
</feature>
<comment type="function">
    <text evidence="2">Binds to DNA and alters its conformation. May be involved in regulation of gene expression, nucleoid organization and DNA protection.</text>
</comment>
<accession>A0A512MJ16</accession>
<dbReference type="GO" id="GO:0003677">
    <property type="term" value="F:DNA binding"/>
    <property type="evidence" value="ECO:0007669"/>
    <property type="project" value="UniProtKB-UniRule"/>
</dbReference>
<dbReference type="Pfam" id="PF02575">
    <property type="entry name" value="YbaB_DNA_bd"/>
    <property type="match status" value="1"/>
</dbReference>
<feature type="compositionally biased region" description="Gly residues" evidence="3">
    <location>
        <begin position="86"/>
        <end position="98"/>
    </location>
</feature>